<evidence type="ECO:0000256" key="2">
    <source>
        <dbReference type="ARBA" id="ARBA00022692"/>
    </source>
</evidence>
<feature type="transmembrane region" description="Helical" evidence="5">
    <location>
        <begin position="43"/>
        <end position="67"/>
    </location>
</feature>
<gene>
    <name evidence="6" type="ORF">F969_00474</name>
</gene>
<organism evidence="6 7">
    <name type="scientific">Acinetobacter variabilis</name>
    <dbReference type="NCBI Taxonomy" id="70346"/>
    <lineage>
        <taxon>Bacteria</taxon>
        <taxon>Pseudomonadati</taxon>
        <taxon>Pseudomonadota</taxon>
        <taxon>Gammaproteobacteria</taxon>
        <taxon>Moraxellales</taxon>
        <taxon>Moraxellaceae</taxon>
        <taxon>Acinetobacter</taxon>
    </lineage>
</organism>
<dbReference type="InterPro" id="IPR052962">
    <property type="entry name" value="AA_Transporter_AGT"/>
</dbReference>
<evidence type="ECO:0000256" key="5">
    <source>
        <dbReference type="SAM" id="Phobius"/>
    </source>
</evidence>
<sequence length="524" mass="57047">MTSQFKKQLSLMDLTFIGLGAIFGSGWLFSASHVASQAGPAGIFSWIIGGFAVLILGIIYCELGAALPRAGGIIRYPVFSHGPLQGYLLGAVTLIAFSSLVAIEAVAAREYAAAWFPSLTIIEADGSHKVSIVGWLFQFALLCLFFLLNYFSVKTFAMANNIVSTLKFAVPILVMVALLYHFKPANFHVTEFAPMGVHGVQGAVSAGGIIFAYLGLTPIISVASEVKRPQFTIPFALILSILLSTVIYVVLQVAFLGAIPTDMLANGWQGLNEKFPLPYRDIAMLLGLGWLAMLVVTDAIVSPSGCGNIYMAATPRVIYAWANTGTFFSVFRRVDQKSGIPRTAMWLTFALSVFWTMPFPSWDKLISVVSAALVMSYAISPVTVGALRRNAPDLERPFYVKGLSVFGPVAFVIASFIVHWSGWNVISWLLGAQLVLVVLYVLFKRYVPTHEVSLAQQLKSSAWLIVYYILMIITSYLGNFGDSASHIISAPFDTIVVIIIALICYYWGINTGLPKALIKNDDEA</sequence>
<comment type="caution">
    <text evidence="6">The sequence shown here is derived from an EMBL/GenBank/DDBJ whole genome shotgun (WGS) entry which is preliminary data.</text>
</comment>
<evidence type="ECO:0008006" key="8">
    <source>
        <dbReference type="Google" id="ProtNLM"/>
    </source>
</evidence>
<proteinExistence type="predicted"/>
<feature type="transmembrane region" description="Helical" evidence="5">
    <location>
        <begin position="202"/>
        <end position="223"/>
    </location>
</feature>
<dbReference type="HOGENOM" id="CLU_007946_16_0_6"/>
<evidence type="ECO:0000256" key="4">
    <source>
        <dbReference type="ARBA" id="ARBA00023136"/>
    </source>
</evidence>
<feature type="transmembrane region" description="Helical" evidence="5">
    <location>
        <begin position="235"/>
        <end position="259"/>
    </location>
</feature>
<dbReference type="EMBL" id="APPE01000027">
    <property type="protein sequence ID" value="ENV00607.1"/>
    <property type="molecule type" value="Genomic_DNA"/>
</dbReference>
<feature type="transmembrane region" description="Helical" evidence="5">
    <location>
        <begin position="398"/>
        <end position="419"/>
    </location>
</feature>
<dbReference type="Pfam" id="PF13520">
    <property type="entry name" value="AA_permease_2"/>
    <property type="match status" value="1"/>
</dbReference>
<evidence type="ECO:0000313" key="6">
    <source>
        <dbReference type="EMBL" id="ENV00607.1"/>
    </source>
</evidence>
<keyword evidence="3 5" id="KW-1133">Transmembrane helix</keyword>
<accession>N8VL56</accession>
<dbReference type="PATRIC" id="fig|1217710.3.peg.449"/>
<evidence type="ECO:0000256" key="1">
    <source>
        <dbReference type="ARBA" id="ARBA00004141"/>
    </source>
</evidence>
<feature type="transmembrane region" description="Helical" evidence="5">
    <location>
        <begin position="487"/>
        <end position="509"/>
    </location>
</feature>
<dbReference type="PANTHER" id="PTHR47547:SF1">
    <property type="entry name" value="ASPARTATE-PROTON SYMPORTER"/>
    <property type="match status" value="1"/>
</dbReference>
<feature type="transmembrane region" description="Helical" evidence="5">
    <location>
        <begin position="339"/>
        <end position="359"/>
    </location>
</feature>
<evidence type="ECO:0000313" key="7">
    <source>
        <dbReference type="Proteomes" id="UP000013070"/>
    </source>
</evidence>
<dbReference type="AlphaFoldDB" id="N8VL56"/>
<evidence type="ECO:0000256" key="3">
    <source>
        <dbReference type="ARBA" id="ARBA00022989"/>
    </source>
</evidence>
<keyword evidence="7" id="KW-1185">Reference proteome</keyword>
<feature type="transmembrane region" description="Helical" evidence="5">
    <location>
        <begin position="163"/>
        <end position="182"/>
    </location>
</feature>
<feature type="transmembrane region" description="Helical" evidence="5">
    <location>
        <begin position="12"/>
        <end position="31"/>
    </location>
</feature>
<feature type="transmembrane region" description="Helical" evidence="5">
    <location>
        <begin position="425"/>
        <end position="443"/>
    </location>
</feature>
<dbReference type="PANTHER" id="PTHR47547">
    <property type="match status" value="1"/>
</dbReference>
<feature type="transmembrane region" description="Helical" evidence="5">
    <location>
        <begin position="279"/>
        <end position="301"/>
    </location>
</feature>
<feature type="transmembrane region" description="Helical" evidence="5">
    <location>
        <begin position="365"/>
        <end position="386"/>
    </location>
</feature>
<reference evidence="6 7" key="1">
    <citation type="submission" date="2013-02" db="EMBL/GenBank/DDBJ databases">
        <title>The Genome Sequence of Acinetobacter sp. NIPH 899.</title>
        <authorList>
            <consortium name="The Broad Institute Genome Sequencing Platform"/>
            <consortium name="The Broad Institute Genome Sequencing Center for Infectious Disease"/>
            <person name="Cerqueira G."/>
            <person name="Feldgarden M."/>
            <person name="Courvalin P."/>
            <person name="Perichon B."/>
            <person name="Grillot-Courvalin C."/>
            <person name="Clermont D."/>
            <person name="Rocha E."/>
            <person name="Yoon E.-J."/>
            <person name="Nemec A."/>
            <person name="Walker B."/>
            <person name="Young S.K."/>
            <person name="Zeng Q."/>
            <person name="Gargeya S."/>
            <person name="Fitzgerald M."/>
            <person name="Haas B."/>
            <person name="Abouelleil A."/>
            <person name="Alvarado L."/>
            <person name="Arachchi H.M."/>
            <person name="Berlin A.M."/>
            <person name="Chapman S.B."/>
            <person name="Dewar J."/>
            <person name="Goldberg J."/>
            <person name="Griggs A."/>
            <person name="Gujja S."/>
            <person name="Hansen M."/>
            <person name="Howarth C."/>
            <person name="Imamovic A."/>
            <person name="Larimer J."/>
            <person name="McCowan C."/>
            <person name="Murphy C."/>
            <person name="Neiman D."/>
            <person name="Pearson M."/>
            <person name="Priest M."/>
            <person name="Roberts A."/>
            <person name="Saif S."/>
            <person name="Shea T."/>
            <person name="Sisk P."/>
            <person name="Sykes S."/>
            <person name="Wortman J."/>
            <person name="Nusbaum C."/>
            <person name="Birren B."/>
        </authorList>
    </citation>
    <scope>NUCLEOTIDE SEQUENCE [LARGE SCALE GENOMIC DNA]</scope>
    <source>
        <strain evidence="6 7">NIPH 899</strain>
    </source>
</reference>
<dbReference type="Gene3D" id="1.20.1740.10">
    <property type="entry name" value="Amino acid/polyamine transporter I"/>
    <property type="match status" value="1"/>
</dbReference>
<comment type="subcellular location">
    <subcellularLocation>
        <location evidence="1">Membrane</location>
        <topology evidence="1">Multi-pass membrane protein</topology>
    </subcellularLocation>
</comment>
<feature type="transmembrane region" description="Helical" evidence="5">
    <location>
        <begin position="132"/>
        <end position="151"/>
    </location>
</feature>
<dbReference type="InterPro" id="IPR002293">
    <property type="entry name" value="AA/rel_permease1"/>
</dbReference>
<protein>
    <recommendedName>
        <fullName evidence="8">Aspartate:proton symporter</fullName>
    </recommendedName>
</protein>
<keyword evidence="4 5" id="KW-0472">Membrane</keyword>
<dbReference type="PIRSF" id="PIRSF006060">
    <property type="entry name" value="AA_transporter"/>
    <property type="match status" value="1"/>
</dbReference>
<dbReference type="GO" id="GO:0022857">
    <property type="term" value="F:transmembrane transporter activity"/>
    <property type="evidence" value="ECO:0007669"/>
    <property type="project" value="InterPro"/>
</dbReference>
<dbReference type="Proteomes" id="UP000013070">
    <property type="component" value="Unassembled WGS sequence"/>
</dbReference>
<dbReference type="eggNOG" id="COG0531">
    <property type="taxonomic scope" value="Bacteria"/>
</dbReference>
<feature type="transmembrane region" description="Helical" evidence="5">
    <location>
        <begin position="464"/>
        <end position="481"/>
    </location>
</feature>
<name>N8VL56_9GAMM</name>
<feature type="transmembrane region" description="Helical" evidence="5">
    <location>
        <begin position="87"/>
        <end position="112"/>
    </location>
</feature>
<dbReference type="GO" id="GO:0016020">
    <property type="term" value="C:membrane"/>
    <property type="evidence" value="ECO:0007669"/>
    <property type="project" value="UniProtKB-SubCell"/>
</dbReference>
<dbReference type="RefSeq" id="WP_004780598.1">
    <property type="nucleotide sequence ID" value="NZ_KB849397.1"/>
</dbReference>
<keyword evidence="2 5" id="KW-0812">Transmembrane</keyword>